<accession>A0A1B6K7Z8</accession>
<dbReference type="Pfam" id="PF16317">
    <property type="entry name" value="Glyco_hydro_99"/>
    <property type="match status" value="1"/>
</dbReference>
<dbReference type="EMBL" id="GECU01000172">
    <property type="protein sequence ID" value="JAT07535.1"/>
    <property type="molecule type" value="Transcribed_RNA"/>
</dbReference>
<dbReference type="GO" id="GO:0000139">
    <property type="term" value="C:Golgi membrane"/>
    <property type="evidence" value="ECO:0007669"/>
    <property type="project" value="UniProtKB-SubCell"/>
</dbReference>
<evidence type="ECO:0000256" key="2">
    <source>
        <dbReference type="ARBA" id="ARBA00009559"/>
    </source>
</evidence>
<gene>
    <name evidence="10" type="ORF">g.6315</name>
</gene>
<dbReference type="AlphaFoldDB" id="A0A1B6K7Z8"/>
<comment type="similarity">
    <text evidence="2">Belongs to the glycosyl hydrolase 99 family.</text>
</comment>
<comment type="subcellular location">
    <subcellularLocation>
        <location evidence="1">Golgi apparatus membrane</location>
        <topology evidence="1">Single-pass type II membrane protein</topology>
    </subcellularLocation>
</comment>
<proteinExistence type="inferred from homology"/>
<evidence type="ECO:0000256" key="7">
    <source>
        <dbReference type="ARBA" id="ARBA00023034"/>
    </source>
</evidence>
<keyword evidence="7" id="KW-0333">Golgi apparatus</keyword>
<keyword evidence="4" id="KW-0378">Hydrolase</keyword>
<feature type="transmembrane region" description="Helical" evidence="9">
    <location>
        <begin position="54"/>
        <end position="77"/>
    </location>
</feature>
<dbReference type="Gene3D" id="3.20.20.80">
    <property type="entry name" value="Glycosidases"/>
    <property type="match status" value="1"/>
</dbReference>
<evidence type="ECO:0000256" key="8">
    <source>
        <dbReference type="ARBA" id="ARBA00023136"/>
    </source>
</evidence>
<dbReference type="CDD" id="cd11574">
    <property type="entry name" value="GH99"/>
    <property type="match status" value="1"/>
</dbReference>
<dbReference type="GO" id="GO:0004559">
    <property type="term" value="F:alpha-mannosidase activity"/>
    <property type="evidence" value="ECO:0007669"/>
    <property type="project" value="TreeGrafter"/>
</dbReference>
<evidence type="ECO:0000256" key="4">
    <source>
        <dbReference type="ARBA" id="ARBA00022801"/>
    </source>
</evidence>
<evidence type="ECO:0000256" key="1">
    <source>
        <dbReference type="ARBA" id="ARBA00004323"/>
    </source>
</evidence>
<protein>
    <recommendedName>
        <fullName evidence="11">Glycoprotein endo-alpha-1,2-mannosidase</fullName>
    </recommendedName>
</protein>
<sequence>MLRKVPMSPKQESTKGNIKCCLCVFNSIADRFVCCFMIFNTILRLILKKYRFKNLLVVIFLLLICTQVFIFGNINYYNKLTTPTPLFTVGVHKSAVNKENKNGSTLLKIPSEAEFRMNWVKNKLETLAKHSERWEIMKLLNEVTPLTMPSTRVHIFYYDSYKNIQVDGEWKLWNHEYIEKKKNEDYKLYYRGMHTPPEDIASSYYPELGCYSSRDSQIIDVHFKQIREAGIGVVVVSWYPPDVQKSTQDNMVHLLNTAQKYQLKIAILIEIYTGRNQDSFLKNIIYLTKYTSHSFFYKFMKNERYLPVYYVHKSYMTTASVWRELLATDGSKTVRGTPYDGFFIGLLSNISHRYEIEKSHFDGFYTYFSSNGFSYGSSWKNWKTLEAFSKKRKLLFFPSVSPGYVDTQIRPWNTALTRHRSHGAYYQVAWRSAIAAKPYGVSITSFNKWQEGSQIEPARPKATPQFTYLDYEPEGSLFYLSLTRYWVKQFIFQNIYSDIG</sequence>
<keyword evidence="3 9" id="KW-0812">Transmembrane</keyword>
<dbReference type="PANTHER" id="PTHR13572:SF4">
    <property type="entry name" value="RE57134P"/>
    <property type="match status" value="1"/>
</dbReference>
<keyword evidence="5" id="KW-0735">Signal-anchor</keyword>
<evidence type="ECO:0000256" key="9">
    <source>
        <dbReference type="SAM" id="Phobius"/>
    </source>
</evidence>
<reference evidence="10" key="1">
    <citation type="submission" date="2015-11" db="EMBL/GenBank/DDBJ databases">
        <title>De novo transcriptome assembly of four potential Pierce s Disease insect vectors from Arizona vineyards.</title>
        <authorList>
            <person name="Tassone E.E."/>
        </authorList>
    </citation>
    <scope>NUCLEOTIDE SEQUENCE</scope>
</reference>
<evidence type="ECO:0000256" key="3">
    <source>
        <dbReference type="ARBA" id="ARBA00022692"/>
    </source>
</evidence>
<name>A0A1B6K7Z8_9HEMI</name>
<evidence type="ECO:0000256" key="6">
    <source>
        <dbReference type="ARBA" id="ARBA00022989"/>
    </source>
</evidence>
<dbReference type="InterPro" id="IPR026071">
    <property type="entry name" value="Glyco_Hydrolase_99"/>
</dbReference>
<keyword evidence="8 9" id="KW-0472">Membrane</keyword>
<evidence type="ECO:0008006" key="11">
    <source>
        <dbReference type="Google" id="ProtNLM"/>
    </source>
</evidence>
<evidence type="ECO:0000313" key="10">
    <source>
        <dbReference type="EMBL" id="JAT07535.1"/>
    </source>
</evidence>
<organism evidence="10">
    <name type="scientific">Homalodisca liturata</name>
    <dbReference type="NCBI Taxonomy" id="320908"/>
    <lineage>
        <taxon>Eukaryota</taxon>
        <taxon>Metazoa</taxon>
        <taxon>Ecdysozoa</taxon>
        <taxon>Arthropoda</taxon>
        <taxon>Hexapoda</taxon>
        <taxon>Insecta</taxon>
        <taxon>Pterygota</taxon>
        <taxon>Neoptera</taxon>
        <taxon>Paraneoptera</taxon>
        <taxon>Hemiptera</taxon>
        <taxon>Auchenorrhyncha</taxon>
        <taxon>Membracoidea</taxon>
        <taxon>Cicadellidae</taxon>
        <taxon>Cicadellinae</taxon>
        <taxon>Proconiini</taxon>
        <taxon>Homalodisca</taxon>
    </lineage>
</organism>
<keyword evidence="6 9" id="KW-1133">Transmembrane helix</keyword>
<evidence type="ECO:0000256" key="5">
    <source>
        <dbReference type="ARBA" id="ARBA00022968"/>
    </source>
</evidence>
<dbReference type="PANTHER" id="PTHR13572">
    <property type="entry name" value="ENDO-ALPHA-1,2-MANNOSIDASE"/>
    <property type="match status" value="1"/>
</dbReference>